<proteinExistence type="predicted"/>
<keyword evidence="2" id="KW-1185">Reference proteome</keyword>
<protein>
    <submittedName>
        <fullName evidence="1">Uncharacterized protein</fullName>
    </submittedName>
</protein>
<gene>
    <name evidence="1" type="ORF">KI387_029396</name>
</gene>
<dbReference type="EMBL" id="JAHRHJ020000010">
    <property type="protein sequence ID" value="KAH9297714.1"/>
    <property type="molecule type" value="Genomic_DNA"/>
</dbReference>
<reference evidence="1 2" key="1">
    <citation type="journal article" date="2021" name="Nat. Plants">
        <title>The Taxus genome provides insights into paclitaxel biosynthesis.</title>
        <authorList>
            <person name="Xiong X."/>
            <person name="Gou J."/>
            <person name="Liao Q."/>
            <person name="Li Y."/>
            <person name="Zhou Q."/>
            <person name="Bi G."/>
            <person name="Li C."/>
            <person name="Du R."/>
            <person name="Wang X."/>
            <person name="Sun T."/>
            <person name="Guo L."/>
            <person name="Liang H."/>
            <person name="Lu P."/>
            <person name="Wu Y."/>
            <person name="Zhang Z."/>
            <person name="Ro D.K."/>
            <person name="Shang Y."/>
            <person name="Huang S."/>
            <person name="Yan J."/>
        </authorList>
    </citation>
    <scope>NUCLEOTIDE SEQUENCE [LARGE SCALE GENOMIC DNA]</scope>
    <source>
        <strain evidence="1">Ta-2019</strain>
    </source>
</reference>
<evidence type="ECO:0000313" key="1">
    <source>
        <dbReference type="EMBL" id="KAH9297714.1"/>
    </source>
</evidence>
<feature type="non-terminal residue" evidence="1">
    <location>
        <position position="50"/>
    </location>
</feature>
<comment type="caution">
    <text evidence="1">The sequence shown here is derived from an EMBL/GenBank/DDBJ whole genome shotgun (WGS) entry which is preliminary data.</text>
</comment>
<dbReference type="Proteomes" id="UP000824469">
    <property type="component" value="Unassembled WGS sequence"/>
</dbReference>
<accession>A0AA38F9S8</accession>
<dbReference type="AlphaFoldDB" id="A0AA38F9S8"/>
<sequence>LEGRRSLFIKDSARKLFTDSINLELDGRKVCKVVGDSTTRNEIPKYVEFE</sequence>
<evidence type="ECO:0000313" key="2">
    <source>
        <dbReference type="Proteomes" id="UP000824469"/>
    </source>
</evidence>
<name>A0AA38F9S8_TAXCH</name>
<feature type="non-terminal residue" evidence="1">
    <location>
        <position position="1"/>
    </location>
</feature>
<organism evidence="1 2">
    <name type="scientific">Taxus chinensis</name>
    <name type="common">Chinese yew</name>
    <name type="synonym">Taxus wallichiana var. chinensis</name>
    <dbReference type="NCBI Taxonomy" id="29808"/>
    <lineage>
        <taxon>Eukaryota</taxon>
        <taxon>Viridiplantae</taxon>
        <taxon>Streptophyta</taxon>
        <taxon>Embryophyta</taxon>
        <taxon>Tracheophyta</taxon>
        <taxon>Spermatophyta</taxon>
        <taxon>Pinopsida</taxon>
        <taxon>Pinidae</taxon>
        <taxon>Conifers II</taxon>
        <taxon>Cupressales</taxon>
        <taxon>Taxaceae</taxon>
        <taxon>Taxus</taxon>
    </lineage>
</organism>